<name>A0ACA9K4F0_9GLOM</name>
<comment type="caution">
    <text evidence="1">The sequence shown here is derived from an EMBL/GenBank/DDBJ whole genome shotgun (WGS) entry which is preliminary data.</text>
</comment>
<evidence type="ECO:0000313" key="1">
    <source>
        <dbReference type="EMBL" id="CAG8451790.1"/>
    </source>
</evidence>
<reference evidence="1" key="1">
    <citation type="submission" date="2021-06" db="EMBL/GenBank/DDBJ databases">
        <authorList>
            <person name="Kallberg Y."/>
            <person name="Tangrot J."/>
            <person name="Rosling A."/>
        </authorList>
    </citation>
    <scope>NUCLEOTIDE SEQUENCE</scope>
    <source>
        <strain evidence="1">IL203A</strain>
    </source>
</reference>
<dbReference type="Proteomes" id="UP000789702">
    <property type="component" value="Unassembled WGS sequence"/>
</dbReference>
<evidence type="ECO:0000313" key="2">
    <source>
        <dbReference type="Proteomes" id="UP000789702"/>
    </source>
</evidence>
<sequence>MSLINKPAPTDLTLKNQDGEDVCLGDFVGKKPTIIFFYPKDETYGCTKEFIILSISLAKPILSLPKPTYLHSINIMSACSFRDSHSVFSEAGAIVVGISADSPESHKRFAENQNLPYQLLSDPNGEAKKAFGVSDTFGFLPGRVTYLINREGIVQDVFSSQLDFKGHAKKAVEFIKSHA</sequence>
<keyword evidence="2" id="KW-1185">Reference proteome</keyword>
<dbReference type="EMBL" id="CAJVPU010000479">
    <property type="protein sequence ID" value="CAG8451790.1"/>
    <property type="molecule type" value="Genomic_DNA"/>
</dbReference>
<organism evidence="1 2">
    <name type="scientific">Dentiscutata heterogama</name>
    <dbReference type="NCBI Taxonomy" id="1316150"/>
    <lineage>
        <taxon>Eukaryota</taxon>
        <taxon>Fungi</taxon>
        <taxon>Fungi incertae sedis</taxon>
        <taxon>Mucoromycota</taxon>
        <taxon>Glomeromycotina</taxon>
        <taxon>Glomeromycetes</taxon>
        <taxon>Diversisporales</taxon>
        <taxon>Gigasporaceae</taxon>
        <taxon>Dentiscutata</taxon>
    </lineage>
</organism>
<accession>A0ACA9K4F0</accession>
<gene>
    <name evidence="1" type="ORF">DHETER_LOCUS868</name>
</gene>
<proteinExistence type="predicted"/>
<protein>
    <submittedName>
        <fullName evidence="1">2656_t:CDS:1</fullName>
    </submittedName>
</protein>